<feature type="non-terminal residue" evidence="1">
    <location>
        <position position="1"/>
    </location>
</feature>
<accession>A0ABR3DJA5</accession>
<evidence type="ECO:0000313" key="1">
    <source>
        <dbReference type="EMBL" id="KAL0472684.1"/>
    </source>
</evidence>
<gene>
    <name evidence="1" type="ORF">QR685DRAFT_440237</name>
</gene>
<reference evidence="1 2" key="1">
    <citation type="submission" date="2023-09" db="EMBL/GenBank/DDBJ databases">
        <title>Multi-omics analysis of a traditional fermented food reveals byproduct-associated fungal strains for waste-to-food upcycling.</title>
        <authorList>
            <consortium name="Lawrence Berkeley National Laboratory"/>
            <person name="Rekdal V.M."/>
            <person name="Villalobos-Escobedo J.M."/>
            <person name="Rodriguez-Valeron N."/>
            <person name="Garcia M.O."/>
            <person name="Vasquez D.P."/>
            <person name="Damayanti I."/>
            <person name="Sorensen P.M."/>
            <person name="Baidoo E.E."/>
            <person name="De Carvalho A.C."/>
            <person name="Riley R."/>
            <person name="Lipzen A."/>
            <person name="He G."/>
            <person name="Yan M."/>
            <person name="Haridas S."/>
            <person name="Daum C."/>
            <person name="Yoshinaga Y."/>
            <person name="Ng V."/>
            <person name="Grigoriev I.V."/>
            <person name="Munk R."/>
            <person name="Nuraida L."/>
            <person name="Wijaya C.H."/>
            <person name="Morales P.-C."/>
            <person name="Keasling J.D."/>
        </authorList>
    </citation>
    <scope>NUCLEOTIDE SEQUENCE [LARGE SCALE GENOMIC DNA]</scope>
    <source>
        <strain evidence="1 2">FGSC 2613</strain>
    </source>
</reference>
<evidence type="ECO:0008006" key="3">
    <source>
        <dbReference type="Google" id="ProtNLM"/>
    </source>
</evidence>
<dbReference type="EMBL" id="JAVLET010000003">
    <property type="protein sequence ID" value="KAL0472684.1"/>
    <property type="molecule type" value="Genomic_DNA"/>
</dbReference>
<name>A0ABR3DJA5_NEUIN</name>
<protein>
    <recommendedName>
        <fullName evidence="3">Maturase K</fullName>
    </recommendedName>
</protein>
<evidence type="ECO:0000313" key="2">
    <source>
        <dbReference type="Proteomes" id="UP001451303"/>
    </source>
</evidence>
<dbReference type="Proteomes" id="UP001451303">
    <property type="component" value="Unassembled WGS sequence"/>
</dbReference>
<comment type="caution">
    <text evidence="1">The sequence shown here is derived from an EMBL/GenBank/DDBJ whole genome shotgun (WGS) entry which is preliminary data.</text>
</comment>
<keyword evidence="2" id="KW-1185">Reference proteome</keyword>
<sequence length="62" mass="7464">GYLFEIINRSFYKINLANKTRRLYIPNNIVPTTLNKAYTKKYYFGRDCMIYNLKKFAIVSKM</sequence>
<proteinExistence type="predicted"/>
<organism evidence="1 2">
    <name type="scientific">Neurospora intermedia</name>
    <dbReference type="NCBI Taxonomy" id="5142"/>
    <lineage>
        <taxon>Eukaryota</taxon>
        <taxon>Fungi</taxon>
        <taxon>Dikarya</taxon>
        <taxon>Ascomycota</taxon>
        <taxon>Pezizomycotina</taxon>
        <taxon>Sordariomycetes</taxon>
        <taxon>Sordariomycetidae</taxon>
        <taxon>Sordariales</taxon>
        <taxon>Sordariaceae</taxon>
        <taxon>Neurospora</taxon>
    </lineage>
</organism>